<dbReference type="EC" id="2.7.1.2" evidence="6"/>
<dbReference type="InterPro" id="IPR050201">
    <property type="entry name" value="Bacterial_glucokinase"/>
</dbReference>
<dbReference type="InterPro" id="IPR043129">
    <property type="entry name" value="ATPase_NBD"/>
</dbReference>
<dbReference type="GO" id="GO:0005536">
    <property type="term" value="F:D-glucose binding"/>
    <property type="evidence" value="ECO:0007669"/>
    <property type="project" value="InterPro"/>
</dbReference>
<dbReference type="GO" id="GO:0005829">
    <property type="term" value="C:cytosol"/>
    <property type="evidence" value="ECO:0007669"/>
    <property type="project" value="TreeGrafter"/>
</dbReference>
<dbReference type="RefSeq" id="WP_187553578.1">
    <property type="nucleotide sequence ID" value="NZ_CP060719.1"/>
</dbReference>
<dbReference type="CDD" id="cd24008">
    <property type="entry name" value="ASKHA_NBD_GLK"/>
    <property type="match status" value="1"/>
</dbReference>
<evidence type="ECO:0000313" key="7">
    <source>
        <dbReference type="Proteomes" id="UP000515804"/>
    </source>
</evidence>
<keyword evidence="7" id="KW-1185">Reference proteome</keyword>
<organism evidence="6 7">
    <name type="scientific">Thermomonas carbonis</name>
    <dbReference type="NCBI Taxonomy" id="1463158"/>
    <lineage>
        <taxon>Bacteria</taxon>
        <taxon>Pseudomonadati</taxon>
        <taxon>Pseudomonadota</taxon>
        <taxon>Gammaproteobacteria</taxon>
        <taxon>Lysobacterales</taxon>
        <taxon>Lysobacteraceae</taxon>
        <taxon>Thermomonas</taxon>
    </lineage>
</organism>
<name>A0A7G9ST88_9GAMM</name>
<dbReference type="GO" id="GO:0005524">
    <property type="term" value="F:ATP binding"/>
    <property type="evidence" value="ECO:0007669"/>
    <property type="project" value="UniProtKB-KW"/>
</dbReference>
<dbReference type="KEGG" id="tcn:H9L16_05700"/>
<dbReference type="PANTHER" id="PTHR47690">
    <property type="entry name" value="GLUCOKINASE"/>
    <property type="match status" value="1"/>
</dbReference>
<reference evidence="6 7" key="1">
    <citation type="submission" date="2020-08" db="EMBL/GenBank/DDBJ databases">
        <title>Genome sequence of Thermomonas carbonis KCTC 42013T.</title>
        <authorList>
            <person name="Hyun D.-W."/>
            <person name="Bae J.-W."/>
        </authorList>
    </citation>
    <scope>NUCLEOTIDE SEQUENCE [LARGE SCALE GENOMIC DNA]</scope>
    <source>
        <strain evidence="6 7">KCTC 42013</strain>
    </source>
</reference>
<dbReference type="InterPro" id="IPR003836">
    <property type="entry name" value="Glucokinase"/>
</dbReference>
<keyword evidence="3 6" id="KW-0418">Kinase</keyword>
<keyword evidence="4" id="KW-0067">ATP-binding</keyword>
<dbReference type="SUPFAM" id="SSF53067">
    <property type="entry name" value="Actin-like ATPase domain"/>
    <property type="match status" value="1"/>
</dbReference>
<dbReference type="Gene3D" id="3.40.367.20">
    <property type="match status" value="1"/>
</dbReference>
<accession>A0A7G9ST88</accession>
<dbReference type="Proteomes" id="UP000515804">
    <property type="component" value="Chromosome"/>
</dbReference>
<sequence>MVALRPQASFASSPAVPASRFVAADVGGTNARIALVESDGERIEILDYRRYPCGQYPSLTAILSDFTGRQLDAGQPRTAFERMAIASAGVVLDGEVINSNLPWRISLQDLRDTLDLRELHVINDFAAAAHGTQRLDPADSRLLTPGVTLAEAGPALVVGPGTGLGAAVCIPHRHGTVVLPTEAGMTAFAPGTDREVEILRWMQRHGSRHVSTEQLVSGPGLVNLYQALCELECTRPLLRAPAAISEAARVGDPTSLEAVRTFCALLGSVIGDLAVVSGARVVHVAGGIVPQLVDFIPHSDFHARLVDKGAMRAVLERVPVRLIENERLGALGAASWYLQQEQDRIEQDPIKQDMATHGQASAY</sequence>
<comment type="similarity">
    <text evidence="5">Belongs to the bacterial glucokinase family.</text>
</comment>
<evidence type="ECO:0000256" key="1">
    <source>
        <dbReference type="ARBA" id="ARBA00022679"/>
    </source>
</evidence>
<evidence type="ECO:0000256" key="4">
    <source>
        <dbReference type="ARBA" id="ARBA00022840"/>
    </source>
</evidence>
<dbReference type="GO" id="GO:0006096">
    <property type="term" value="P:glycolytic process"/>
    <property type="evidence" value="ECO:0007669"/>
    <property type="project" value="InterPro"/>
</dbReference>
<dbReference type="NCBIfam" id="NF009073">
    <property type="entry name" value="PRK12408.1"/>
    <property type="match status" value="1"/>
</dbReference>
<proteinExistence type="inferred from homology"/>
<evidence type="ECO:0000256" key="2">
    <source>
        <dbReference type="ARBA" id="ARBA00022741"/>
    </source>
</evidence>
<evidence type="ECO:0000256" key="3">
    <source>
        <dbReference type="ARBA" id="ARBA00022777"/>
    </source>
</evidence>
<evidence type="ECO:0000256" key="5">
    <source>
        <dbReference type="RuleBase" id="RU004046"/>
    </source>
</evidence>
<dbReference type="AlphaFoldDB" id="A0A7G9ST88"/>
<gene>
    <name evidence="6" type="ORF">H9L16_05700</name>
</gene>
<keyword evidence="1 6" id="KW-0808">Transferase</keyword>
<dbReference type="PANTHER" id="PTHR47690:SF1">
    <property type="entry name" value="GLUCOKINASE"/>
    <property type="match status" value="1"/>
</dbReference>
<dbReference type="GO" id="GO:0004340">
    <property type="term" value="F:glucokinase activity"/>
    <property type="evidence" value="ECO:0007669"/>
    <property type="project" value="UniProtKB-EC"/>
</dbReference>
<keyword evidence="2" id="KW-0547">Nucleotide-binding</keyword>
<evidence type="ECO:0000313" key="6">
    <source>
        <dbReference type="EMBL" id="QNN71063.1"/>
    </source>
</evidence>
<dbReference type="Pfam" id="PF02685">
    <property type="entry name" value="Glucokinase"/>
    <property type="match status" value="1"/>
</dbReference>
<protein>
    <submittedName>
        <fullName evidence="6">Glucokinase</fullName>
        <ecNumber evidence="6">2.7.1.2</ecNumber>
    </submittedName>
</protein>
<dbReference type="Gene3D" id="3.30.420.40">
    <property type="match status" value="1"/>
</dbReference>
<dbReference type="EMBL" id="CP060719">
    <property type="protein sequence ID" value="QNN71063.1"/>
    <property type="molecule type" value="Genomic_DNA"/>
</dbReference>